<feature type="domain" description="Mos1 transposase HTH" evidence="2">
    <location>
        <begin position="2"/>
        <end position="34"/>
    </location>
</feature>
<dbReference type="InterPro" id="IPR041426">
    <property type="entry name" value="Mos1_HTH"/>
</dbReference>
<dbReference type="Pfam" id="PF17906">
    <property type="entry name" value="HTH_48"/>
    <property type="match status" value="1"/>
</dbReference>
<feature type="region of interest" description="Disordered" evidence="1">
    <location>
        <begin position="209"/>
        <end position="251"/>
    </location>
</feature>
<name>A0A4Y2GTU0_ARAVE</name>
<evidence type="ECO:0000313" key="3">
    <source>
        <dbReference type="EMBL" id="GBM56331.1"/>
    </source>
</evidence>
<dbReference type="GO" id="GO:0003676">
    <property type="term" value="F:nucleic acid binding"/>
    <property type="evidence" value="ECO:0007669"/>
    <property type="project" value="InterPro"/>
</dbReference>
<dbReference type="InterPro" id="IPR036397">
    <property type="entry name" value="RNaseH_sf"/>
</dbReference>
<evidence type="ECO:0000259" key="2">
    <source>
        <dbReference type="Pfam" id="PF17906"/>
    </source>
</evidence>
<dbReference type="Gene3D" id="1.10.10.1450">
    <property type="match status" value="1"/>
</dbReference>
<dbReference type="InterPro" id="IPR052709">
    <property type="entry name" value="Transposase-MT_Hybrid"/>
</dbReference>
<gene>
    <name evidence="3" type="ORF">AVEN_60313_1</name>
</gene>
<comment type="caution">
    <text evidence="3">The sequence shown here is derived from an EMBL/GenBank/DDBJ whole genome shotgun (WGS) entry which is preliminary data.</text>
</comment>
<keyword evidence="4" id="KW-1185">Reference proteome</keyword>
<reference evidence="3 4" key="1">
    <citation type="journal article" date="2019" name="Sci. Rep.">
        <title>Orb-weaving spider Araneus ventricosus genome elucidates the spidroin gene catalogue.</title>
        <authorList>
            <person name="Kono N."/>
            <person name="Nakamura H."/>
            <person name="Ohtoshi R."/>
            <person name="Moran D.A.P."/>
            <person name="Shinohara A."/>
            <person name="Yoshida Y."/>
            <person name="Fujiwara M."/>
            <person name="Mori M."/>
            <person name="Tomita M."/>
            <person name="Arakawa K."/>
        </authorList>
    </citation>
    <scope>NUCLEOTIDE SEQUENCE [LARGE SCALE GENOMIC DNA]</scope>
</reference>
<evidence type="ECO:0000313" key="4">
    <source>
        <dbReference type="Proteomes" id="UP000499080"/>
    </source>
</evidence>
<proteinExistence type="predicted"/>
<sequence>MATETHEMLVKVYGVDEVSKKCIFEWFKSFRDGKEDVKGETRSDRPPTSTTPDNIERVRRMLADDRRLSLRMITEELKISLDSVSNIIHEHLQKRKICARLVPHKLSDEQKQHRMETSGDFIDACDRNPQFLETIVKGDESWCYQHDPETKRQSMEWCSSLSPPPKKCRLTKYRIKTLLIAFFDSKGLIDHEFVPAGTTLRGSFEMAAATHPAGSAPDVPEWSVETAPRQRPSAHCHPREAVPRNTQGDSS</sequence>
<dbReference type="PANTHER" id="PTHR46060:SF1">
    <property type="entry name" value="MARINER MOS1 TRANSPOSASE-LIKE PROTEIN"/>
    <property type="match status" value="1"/>
</dbReference>
<evidence type="ECO:0000256" key="1">
    <source>
        <dbReference type="SAM" id="MobiDB-lite"/>
    </source>
</evidence>
<dbReference type="AlphaFoldDB" id="A0A4Y2GTU0"/>
<dbReference type="Proteomes" id="UP000499080">
    <property type="component" value="Unassembled WGS sequence"/>
</dbReference>
<dbReference type="Gene3D" id="3.30.420.10">
    <property type="entry name" value="Ribonuclease H-like superfamily/Ribonuclease H"/>
    <property type="match status" value="1"/>
</dbReference>
<accession>A0A4Y2GTU0</accession>
<protein>
    <recommendedName>
        <fullName evidence="2">Mos1 transposase HTH domain-containing protein</fullName>
    </recommendedName>
</protein>
<organism evidence="3 4">
    <name type="scientific">Araneus ventricosus</name>
    <name type="common">Orbweaver spider</name>
    <name type="synonym">Epeira ventricosa</name>
    <dbReference type="NCBI Taxonomy" id="182803"/>
    <lineage>
        <taxon>Eukaryota</taxon>
        <taxon>Metazoa</taxon>
        <taxon>Ecdysozoa</taxon>
        <taxon>Arthropoda</taxon>
        <taxon>Chelicerata</taxon>
        <taxon>Arachnida</taxon>
        <taxon>Araneae</taxon>
        <taxon>Araneomorphae</taxon>
        <taxon>Entelegynae</taxon>
        <taxon>Araneoidea</taxon>
        <taxon>Araneidae</taxon>
        <taxon>Araneus</taxon>
    </lineage>
</organism>
<dbReference type="OrthoDB" id="6433552at2759"/>
<dbReference type="EMBL" id="BGPR01001540">
    <property type="protein sequence ID" value="GBM56331.1"/>
    <property type="molecule type" value="Genomic_DNA"/>
</dbReference>
<dbReference type="PANTHER" id="PTHR46060">
    <property type="entry name" value="MARINER MOS1 TRANSPOSASE-LIKE PROTEIN"/>
    <property type="match status" value="1"/>
</dbReference>